<evidence type="ECO:0000313" key="2">
    <source>
        <dbReference type="EnsemblPlants" id="Kaladp0073s0096.1.v1.1.CDS.1"/>
    </source>
</evidence>
<feature type="domain" description="DUF7722" evidence="1">
    <location>
        <begin position="45"/>
        <end position="91"/>
    </location>
</feature>
<protein>
    <recommendedName>
        <fullName evidence="1">DUF7722 domain-containing protein</fullName>
    </recommendedName>
</protein>
<dbReference type="Pfam" id="PF24847">
    <property type="entry name" value="DUF7722"/>
    <property type="match status" value="1"/>
</dbReference>
<reference evidence="2" key="1">
    <citation type="submission" date="2021-01" db="UniProtKB">
        <authorList>
            <consortium name="EnsemblPlants"/>
        </authorList>
    </citation>
    <scope>IDENTIFICATION</scope>
</reference>
<keyword evidence="3" id="KW-1185">Reference proteome</keyword>
<dbReference type="PANTHER" id="PTHR33513">
    <property type="entry name" value="OS06G0523300 PROTEIN"/>
    <property type="match status" value="1"/>
</dbReference>
<accession>A0A7N0UN30</accession>
<evidence type="ECO:0000313" key="3">
    <source>
        <dbReference type="Proteomes" id="UP000594263"/>
    </source>
</evidence>
<sequence>MGAASWVMQHLWCSTMSGYAKKSSSNNIDGSFLTKSSGFQMPLHYPRFNKSDYEKMDEVRLRLLLAEYGLRFDDWGLDEVRAYAIGAFLWPDQL</sequence>
<dbReference type="AlphaFoldDB" id="A0A7N0UN30"/>
<dbReference type="Proteomes" id="UP000594263">
    <property type="component" value="Unplaced"/>
</dbReference>
<dbReference type="Gramene" id="Kaladp0073s0096.1.v1.1">
    <property type="protein sequence ID" value="Kaladp0073s0096.1.v1.1.CDS.1"/>
    <property type="gene ID" value="Kaladp0073s0096.v1.1"/>
</dbReference>
<dbReference type="InterPro" id="IPR056139">
    <property type="entry name" value="DUF7722"/>
</dbReference>
<dbReference type="EnsemblPlants" id="Kaladp0073s0096.1.v1.1">
    <property type="protein sequence ID" value="Kaladp0073s0096.1.v1.1.CDS.1"/>
    <property type="gene ID" value="Kaladp0073s0096.v1.1"/>
</dbReference>
<proteinExistence type="predicted"/>
<organism evidence="2 3">
    <name type="scientific">Kalanchoe fedtschenkoi</name>
    <name type="common">Lavender scallops</name>
    <name type="synonym">South American air plant</name>
    <dbReference type="NCBI Taxonomy" id="63787"/>
    <lineage>
        <taxon>Eukaryota</taxon>
        <taxon>Viridiplantae</taxon>
        <taxon>Streptophyta</taxon>
        <taxon>Embryophyta</taxon>
        <taxon>Tracheophyta</taxon>
        <taxon>Spermatophyta</taxon>
        <taxon>Magnoliopsida</taxon>
        <taxon>eudicotyledons</taxon>
        <taxon>Gunneridae</taxon>
        <taxon>Pentapetalae</taxon>
        <taxon>Saxifragales</taxon>
        <taxon>Crassulaceae</taxon>
        <taxon>Kalanchoe</taxon>
    </lineage>
</organism>
<name>A0A7N0UN30_KALFE</name>
<evidence type="ECO:0000259" key="1">
    <source>
        <dbReference type="Pfam" id="PF24847"/>
    </source>
</evidence>